<comment type="function">
    <text evidence="2">Exopeptidase that catalyzes the hydrolytic cleavage of multi-L-arginyl-poly-L-aspartic acid (cyanophycin; a water-insoluble reserve polymer) into aspartate-arginine dipeptides.</text>
</comment>
<dbReference type="CDD" id="cd03145">
    <property type="entry name" value="GAT1_cyanophycinase"/>
    <property type="match status" value="1"/>
</dbReference>
<keyword evidence="7" id="KW-0378">Hydrolase</keyword>
<dbReference type="SUPFAM" id="SSF52317">
    <property type="entry name" value="Class I glutamine amidotransferase-like"/>
    <property type="match status" value="1"/>
</dbReference>
<evidence type="ECO:0000256" key="3">
    <source>
        <dbReference type="ARBA" id="ARBA00006534"/>
    </source>
</evidence>
<dbReference type="Gene3D" id="3.40.50.880">
    <property type="match status" value="1"/>
</dbReference>
<dbReference type="GO" id="GO:0008236">
    <property type="term" value="F:serine-type peptidase activity"/>
    <property type="evidence" value="ECO:0007669"/>
    <property type="project" value="UniProtKB-KW"/>
</dbReference>
<name>A0A382HUW1_9ZZZZ</name>
<evidence type="ECO:0000256" key="7">
    <source>
        <dbReference type="ARBA" id="ARBA00022801"/>
    </source>
</evidence>
<evidence type="ECO:0000256" key="6">
    <source>
        <dbReference type="ARBA" id="ARBA00022670"/>
    </source>
</evidence>
<evidence type="ECO:0000256" key="5">
    <source>
        <dbReference type="ARBA" id="ARBA00015719"/>
    </source>
</evidence>
<gene>
    <name evidence="9" type="ORF">METZ01_LOCUS244028</name>
</gene>
<dbReference type="GO" id="GO:0008241">
    <property type="term" value="F:peptidyl-dipeptidase activity"/>
    <property type="evidence" value="ECO:0007669"/>
    <property type="project" value="UniProtKB-EC"/>
</dbReference>
<sequence length="388" mass="39947">MKKTLLFTLALIAVGCAVSDSVGRDGEARTSGRLVIAGGGLQADNSAVYQSIVDARAGDGPLCVVPTASSEPAASMERAVATLTGYGGVGSVKGLLISTEDPSQAQDSSVVAEVRTCSGFFFTGGSQSRIVDVFLPGGDTTEAYRALWQRWQEGAVVSGSSAGAAMMSRVMIAGGSSADAVTHGVRLPDGDGVRIREGMGFFESGMLDQHFLARGRIGRILVSVLQEDSPQIGLGIDENTALVVDGDSAWVVGASGVVVVDGRSVQRTGPHRGLGLSINLVGAGDLLDLRTLTVRRERTKNPVPVTEASIELPEDPFARWAFLHLMVALASSSTQEATFALSEASLRVAEDEGFSASMTGPTGGVEGTPAGFSAGPFKVDLLQGSAGN</sequence>
<keyword evidence="8" id="KW-0720">Serine protease</keyword>
<comment type="similarity">
    <text evidence="3">Belongs to the peptidase S51 family.</text>
</comment>
<protein>
    <recommendedName>
        <fullName evidence="5">Cyanophycinase</fullName>
        <ecNumber evidence="4">3.4.15.6</ecNumber>
    </recommendedName>
</protein>
<comment type="catalytic activity">
    <reaction evidence="1">
        <text>[L-4-(L-arginin-2-N-yl)aspartate](n) + H2O = [L-4-(L-arginin-2-N-yl)aspartate](n-1) + L-4-(L-arginin-2-N-yl)aspartate</text>
        <dbReference type="Rhea" id="RHEA:12845"/>
        <dbReference type="Rhea" id="RHEA-COMP:13728"/>
        <dbReference type="Rhea" id="RHEA-COMP:13734"/>
        <dbReference type="ChEBI" id="CHEBI:15377"/>
        <dbReference type="ChEBI" id="CHEBI:137986"/>
        <dbReference type="ChEBI" id="CHEBI:137991"/>
        <dbReference type="EC" id="3.4.15.6"/>
    </reaction>
</comment>
<dbReference type="Pfam" id="PF03575">
    <property type="entry name" value="Peptidase_S51"/>
    <property type="match status" value="1"/>
</dbReference>
<evidence type="ECO:0000256" key="4">
    <source>
        <dbReference type="ARBA" id="ARBA00013115"/>
    </source>
</evidence>
<dbReference type="GO" id="GO:0006508">
    <property type="term" value="P:proteolysis"/>
    <property type="evidence" value="ECO:0007669"/>
    <property type="project" value="UniProtKB-KW"/>
</dbReference>
<dbReference type="PROSITE" id="PS51257">
    <property type="entry name" value="PROKAR_LIPOPROTEIN"/>
    <property type="match status" value="1"/>
</dbReference>
<dbReference type="EMBL" id="UINC01063486">
    <property type="protein sequence ID" value="SVB91174.1"/>
    <property type="molecule type" value="Genomic_DNA"/>
</dbReference>
<proteinExistence type="inferred from homology"/>
<evidence type="ECO:0000256" key="2">
    <source>
        <dbReference type="ARBA" id="ARBA00002039"/>
    </source>
</evidence>
<reference evidence="9" key="1">
    <citation type="submission" date="2018-05" db="EMBL/GenBank/DDBJ databases">
        <authorList>
            <person name="Lanie J.A."/>
            <person name="Ng W.-L."/>
            <person name="Kazmierczak K.M."/>
            <person name="Andrzejewski T.M."/>
            <person name="Davidsen T.M."/>
            <person name="Wayne K.J."/>
            <person name="Tettelin H."/>
            <person name="Glass J.I."/>
            <person name="Rusch D."/>
            <person name="Podicherti R."/>
            <person name="Tsui H.-C.T."/>
            <person name="Winkler M.E."/>
        </authorList>
    </citation>
    <scope>NUCLEOTIDE SEQUENCE</scope>
</reference>
<dbReference type="PANTHER" id="PTHR36175">
    <property type="entry name" value="CYANOPHYCINASE"/>
    <property type="match status" value="1"/>
</dbReference>
<evidence type="ECO:0000256" key="8">
    <source>
        <dbReference type="ARBA" id="ARBA00022825"/>
    </source>
</evidence>
<dbReference type="PANTHER" id="PTHR36175:SF1">
    <property type="entry name" value="CYANOPHYCINASE"/>
    <property type="match status" value="1"/>
</dbReference>
<evidence type="ECO:0000256" key="1">
    <source>
        <dbReference type="ARBA" id="ARBA00001092"/>
    </source>
</evidence>
<dbReference type="AlphaFoldDB" id="A0A382HUW1"/>
<dbReference type="NCBIfam" id="TIGR02069">
    <property type="entry name" value="cyanophycinase"/>
    <property type="match status" value="1"/>
</dbReference>
<organism evidence="9">
    <name type="scientific">marine metagenome</name>
    <dbReference type="NCBI Taxonomy" id="408172"/>
    <lineage>
        <taxon>unclassified sequences</taxon>
        <taxon>metagenomes</taxon>
        <taxon>ecological metagenomes</taxon>
    </lineage>
</organism>
<dbReference type="InterPro" id="IPR011811">
    <property type="entry name" value="Peptidase_S51_cyanophycinase"/>
</dbReference>
<dbReference type="EC" id="3.4.15.6" evidence="4"/>
<keyword evidence="6" id="KW-0645">Protease</keyword>
<dbReference type="InterPro" id="IPR005320">
    <property type="entry name" value="Peptidase_S51"/>
</dbReference>
<evidence type="ECO:0000313" key="9">
    <source>
        <dbReference type="EMBL" id="SVB91174.1"/>
    </source>
</evidence>
<accession>A0A382HUW1</accession>
<dbReference type="InterPro" id="IPR029062">
    <property type="entry name" value="Class_I_gatase-like"/>
</dbReference>